<protein>
    <recommendedName>
        <fullName evidence="3">Carboxylic ester hydrolase</fullName>
        <ecNumber evidence="3">3.1.1.-</ecNumber>
    </recommendedName>
</protein>
<gene>
    <name evidence="5" type="ORF">V5O48_013690</name>
</gene>
<accession>A0ABR3EZD3</accession>
<dbReference type="InterPro" id="IPR019826">
    <property type="entry name" value="Carboxylesterase_B_AS"/>
</dbReference>
<keyword evidence="6" id="KW-1185">Reference proteome</keyword>
<evidence type="ECO:0000313" key="5">
    <source>
        <dbReference type="EMBL" id="KAL0568301.1"/>
    </source>
</evidence>
<dbReference type="Proteomes" id="UP001465976">
    <property type="component" value="Unassembled WGS sequence"/>
</dbReference>
<evidence type="ECO:0000256" key="3">
    <source>
        <dbReference type="RuleBase" id="RU361235"/>
    </source>
</evidence>
<organism evidence="5 6">
    <name type="scientific">Marasmius crinis-equi</name>
    <dbReference type="NCBI Taxonomy" id="585013"/>
    <lineage>
        <taxon>Eukaryota</taxon>
        <taxon>Fungi</taxon>
        <taxon>Dikarya</taxon>
        <taxon>Basidiomycota</taxon>
        <taxon>Agaricomycotina</taxon>
        <taxon>Agaricomycetes</taxon>
        <taxon>Agaricomycetidae</taxon>
        <taxon>Agaricales</taxon>
        <taxon>Marasmiineae</taxon>
        <taxon>Marasmiaceae</taxon>
        <taxon>Marasmius</taxon>
    </lineage>
</organism>
<keyword evidence="3" id="KW-0732">Signal</keyword>
<name>A0ABR3EZD3_9AGAR</name>
<dbReference type="Gene3D" id="3.40.50.1820">
    <property type="entry name" value="alpha/beta hydrolase"/>
    <property type="match status" value="1"/>
</dbReference>
<evidence type="ECO:0000256" key="1">
    <source>
        <dbReference type="ARBA" id="ARBA00005964"/>
    </source>
</evidence>
<feature type="domain" description="Carboxylesterase type B" evidence="4">
    <location>
        <begin position="37"/>
        <end position="523"/>
    </location>
</feature>
<dbReference type="PANTHER" id="PTHR11559">
    <property type="entry name" value="CARBOXYLESTERASE"/>
    <property type="match status" value="1"/>
</dbReference>
<proteinExistence type="inferred from homology"/>
<dbReference type="PROSITE" id="PS00122">
    <property type="entry name" value="CARBOXYLESTERASE_B_1"/>
    <property type="match status" value="1"/>
</dbReference>
<feature type="chain" id="PRO_5044999329" description="Carboxylic ester hydrolase" evidence="3">
    <location>
        <begin position="27"/>
        <end position="533"/>
    </location>
</feature>
<dbReference type="InterPro" id="IPR029058">
    <property type="entry name" value="AB_hydrolase_fold"/>
</dbReference>
<dbReference type="SUPFAM" id="SSF53474">
    <property type="entry name" value="alpha/beta-Hydrolases"/>
    <property type="match status" value="1"/>
</dbReference>
<dbReference type="EC" id="3.1.1.-" evidence="3"/>
<comment type="caution">
    <text evidence="5">The sequence shown here is derived from an EMBL/GenBank/DDBJ whole genome shotgun (WGS) entry which is preliminary data.</text>
</comment>
<keyword evidence="2 3" id="KW-0378">Hydrolase</keyword>
<evidence type="ECO:0000313" key="6">
    <source>
        <dbReference type="Proteomes" id="UP001465976"/>
    </source>
</evidence>
<reference evidence="5 6" key="1">
    <citation type="submission" date="2024-02" db="EMBL/GenBank/DDBJ databases">
        <title>A draft genome for the cacao thread blight pathogen Marasmius crinis-equi.</title>
        <authorList>
            <person name="Cohen S.P."/>
            <person name="Baruah I.K."/>
            <person name="Amoako-Attah I."/>
            <person name="Bukari Y."/>
            <person name="Meinhardt L.W."/>
            <person name="Bailey B.A."/>
        </authorList>
    </citation>
    <scope>NUCLEOTIDE SEQUENCE [LARGE SCALE GENOMIC DNA]</scope>
    <source>
        <strain evidence="5 6">GH-76</strain>
    </source>
</reference>
<dbReference type="InterPro" id="IPR050309">
    <property type="entry name" value="Type-B_Carboxylest/Lipase"/>
</dbReference>
<dbReference type="EMBL" id="JBAHYK010001370">
    <property type="protein sequence ID" value="KAL0568301.1"/>
    <property type="molecule type" value="Genomic_DNA"/>
</dbReference>
<comment type="similarity">
    <text evidence="1 3">Belongs to the type-B carboxylesterase/lipase family.</text>
</comment>
<evidence type="ECO:0000256" key="2">
    <source>
        <dbReference type="ARBA" id="ARBA00022801"/>
    </source>
</evidence>
<sequence>MVATKRLMNIPLFKLLLCTLIGAVCSLSPQQLSDSYIVNLGYAQYQGVYDSSTNVTNYRGVRYAAPPTGDLRWRAPQVPEYVSGVQQASTDPPSCFQAPAGGPPDGFSTEVAAEAEDCLFLNVAFPGARIPPKGLPVVIWIHGGGYIFGNASQWHASDLIKGSRDSVVAVVIQYRLGLFGFLAGNKVKKDGALNAGLLDQNFALRWVHDNFGGDPTQVTIWGQSAGGGSVLQHVIAEDGQTSPKLFKAAISSSTALSSQYEYNNDIPENLYNEVVSQANCLSSSDSLACLRAAAVELLATANVNINTAGFFGTPTFVPVIDGTFITQSPTAALRQGKLNGETLLAVGNMNEGVLFVNQTAPANVSQYARDLFPKFGLREADAVVQQYKGLGTKLDQVNLIMGEAIFVCPTYLITEAFKDHAYRGLFAIPPALHGDDLNYYFPTSPLSLPTNFNNSNFQKAFSDSFLSFVVHQNPNVKLDPTSILPKWNKFSDGHNEMVFNRTNNAPDIHSVTADQALLERCKFWESVAMFTGQ</sequence>
<feature type="signal peptide" evidence="3">
    <location>
        <begin position="1"/>
        <end position="26"/>
    </location>
</feature>
<dbReference type="InterPro" id="IPR002018">
    <property type="entry name" value="CarbesteraseB"/>
</dbReference>
<dbReference type="Pfam" id="PF00135">
    <property type="entry name" value="COesterase"/>
    <property type="match status" value="1"/>
</dbReference>
<evidence type="ECO:0000259" key="4">
    <source>
        <dbReference type="Pfam" id="PF00135"/>
    </source>
</evidence>